<sequence>MPTGKIKNFFQDKGFGFITPDDGGEDVFVHRKVHGDGQDRTAYLEAGDAVQYEVEWDDRRGKATPGHAGRRARGDEGPPATTAARLSRRARLRSESGPGPRSPQRSWPWRREASGRPGKGARALGGRASELLRQPPAAAGRPRTPEAPRSAQGRSSRAAGQEQVQRLVVHRPLEDGRRRWRAAMKL</sequence>
<evidence type="ECO:0000313" key="3">
    <source>
        <dbReference type="EMBL" id="CAK0892328.1"/>
    </source>
</evidence>
<dbReference type="PANTHER" id="PTHR46565">
    <property type="entry name" value="COLD SHOCK DOMAIN PROTEIN 2"/>
    <property type="match status" value="1"/>
</dbReference>
<keyword evidence="4" id="KW-1185">Reference proteome</keyword>
<dbReference type="Pfam" id="PF00313">
    <property type="entry name" value="CSD"/>
    <property type="match status" value="1"/>
</dbReference>
<feature type="domain" description="CSD" evidence="2">
    <location>
        <begin position="1"/>
        <end position="73"/>
    </location>
</feature>
<accession>A0ABN9X2Q9</accession>
<dbReference type="InterPro" id="IPR002059">
    <property type="entry name" value="CSP_DNA-bd"/>
</dbReference>
<dbReference type="EMBL" id="CAUYUJ010019597">
    <property type="protein sequence ID" value="CAK0892328.1"/>
    <property type="molecule type" value="Genomic_DNA"/>
</dbReference>
<feature type="compositionally biased region" description="Low complexity" evidence="1">
    <location>
        <begin position="95"/>
        <end position="107"/>
    </location>
</feature>
<dbReference type="PANTHER" id="PTHR46565:SF5">
    <property type="entry name" value="COLD SHOCK PROTEIN 2-LIKE"/>
    <property type="match status" value="1"/>
</dbReference>
<feature type="region of interest" description="Disordered" evidence="1">
    <location>
        <begin position="55"/>
        <end position="170"/>
    </location>
</feature>
<organism evidence="3 4">
    <name type="scientific">Prorocentrum cordatum</name>
    <dbReference type="NCBI Taxonomy" id="2364126"/>
    <lineage>
        <taxon>Eukaryota</taxon>
        <taxon>Sar</taxon>
        <taxon>Alveolata</taxon>
        <taxon>Dinophyceae</taxon>
        <taxon>Prorocentrales</taxon>
        <taxon>Prorocentraceae</taxon>
        <taxon>Prorocentrum</taxon>
    </lineage>
</organism>
<reference evidence="3" key="1">
    <citation type="submission" date="2023-10" db="EMBL/GenBank/DDBJ databases">
        <authorList>
            <person name="Chen Y."/>
            <person name="Shah S."/>
            <person name="Dougan E. K."/>
            <person name="Thang M."/>
            <person name="Chan C."/>
        </authorList>
    </citation>
    <scope>NUCLEOTIDE SEQUENCE [LARGE SCALE GENOMIC DNA]</scope>
</reference>
<evidence type="ECO:0000259" key="2">
    <source>
        <dbReference type="PROSITE" id="PS51857"/>
    </source>
</evidence>
<dbReference type="Proteomes" id="UP001189429">
    <property type="component" value="Unassembled WGS sequence"/>
</dbReference>
<dbReference type="SUPFAM" id="SSF50249">
    <property type="entry name" value="Nucleic acid-binding proteins"/>
    <property type="match status" value="1"/>
</dbReference>
<protein>
    <recommendedName>
        <fullName evidence="2">CSD domain-containing protein</fullName>
    </recommendedName>
</protein>
<gene>
    <name evidence="3" type="ORF">PCOR1329_LOCUS72022</name>
</gene>
<dbReference type="CDD" id="cd04458">
    <property type="entry name" value="CSP_CDS"/>
    <property type="match status" value="1"/>
</dbReference>
<dbReference type="Gene3D" id="2.40.50.140">
    <property type="entry name" value="Nucleic acid-binding proteins"/>
    <property type="match status" value="1"/>
</dbReference>
<proteinExistence type="predicted"/>
<name>A0ABN9X2Q9_9DINO</name>
<dbReference type="SMART" id="SM00357">
    <property type="entry name" value="CSP"/>
    <property type="match status" value="1"/>
</dbReference>
<dbReference type="InterPro" id="IPR011129">
    <property type="entry name" value="CSD"/>
</dbReference>
<dbReference type="InterPro" id="IPR012340">
    <property type="entry name" value="NA-bd_OB-fold"/>
</dbReference>
<evidence type="ECO:0000313" key="4">
    <source>
        <dbReference type="Proteomes" id="UP001189429"/>
    </source>
</evidence>
<evidence type="ECO:0000256" key="1">
    <source>
        <dbReference type="SAM" id="MobiDB-lite"/>
    </source>
</evidence>
<dbReference type="PROSITE" id="PS51857">
    <property type="entry name" value="CSD_2"/>
    <property type="match status" value="1"/>
</dbReference>
<comment type="caution">
    <text evidence="3">The sequence shown here is derived from an EMBL/GenBank/DDBJ whole genome shotgun (WGS) entry which is preliminary data.</text>
</comment>